<dbReference type="Gene3D" id="1.10.150.20">
    <property type="entry name" value="5' to 3' exonuclease, C-terminal subdomain"/>
    <property type="match status" value="1"/>
</dbReference>
<dbReference type="Proteomes" id="UP001222296">
    <property type="component" value="Chromosome"/>
</dbReference>
<protein>
    <submittedName>
        <fullName evidence="3">TfoX/Sxy family DNA transformation protein</fullName>
    </submittedName>
</protein>
<dbReference type="Pfam" id="PF04993">
    <property type="entry name" value="TfoX_N"/>
    <property type="match status" value="1"/>
</dbReference>
<proteinExistence type="predicted"/>
<feature type="domain" description="TfoX N-terminal" evidence="1">
    <location>
        <begin position="14"/>
        <end position="105"/>
    </location>
</feature>
<dbReference type="PANTHER" id="PTHR36121">
    <property type="entry name" value="PROTEIN SXY"/>
    <property type="match status" value="1"/>
</dbReference>
<dbReference type="PIRSF" id="PIRSF028788">
    <property type="entry name" value="TfoX_Sxy"/>
    <property type="match status" value="1"/>
</dbReference>
<dbReference type="Proteomes" id="UP000662736">
    <property type="component" value="Chromosome"/>
</dbReference>
<dbReference type="Proteomes" id="UP001148834">
    <property type="component" value="Unassembled WGS sequence"/>
</dbReference>
<dbReference type="PANTHER" id="PTHR36121:SF1">
    <property type="entry name" value="PROTEIN SXY"/>
    <property type="match status" value="1"/>
</dbReference>
<evidence type="ECO:0000259" key="2">
    <source>
        <dbReference type="Pfam" id="PF04994"/>
    </source>
</evidence>
<dbReference type="OrthoDB" id="4225809at2"/>
<feature type="domain" description="TfoX C-terminal" evidence="2">
    <location>
        <begin position="119"/>
        <end position="195"/>
    </location>
</feature>
<dbReference type="Pfam" id="PF04994">
    <property type="entry name" value="TfoX_C"/>
    <property type="match status" value="1"/>
</dbReference>
<gene>
    <name evidence="4" type="ORF">J1G54_11905</name>
    <name evidence="3" type="ORF">N5925_08725</name>
    <name evidence="5" type="ORF">QBL01_00500</name>
</gene>
<evidence type="ECO:0000313" key="4">
    <source>
        <dbReference type="EMBL" id="QSX16989.1"/>
    </source>
</evidence>
<evidence type="ECO:0000313" key="6">
    <source>
        <dbReference type="Proteomes" id="UP001148834"/>
    </source>
</evidence>
<dbReference type="SUPFAM" id="SSF159894">
    <property type="entry name" value="YgaC/TfoX-N like"/>
    <property type="match status" value="1"/>
</dbReference>
<dbReference type="Gene3D" id="3.30.1460.30">
    <property type="entry name" value="YgaC/TfoX-N like chaperone"/>
    <property type="match status" value="1"/>
</dbReference>
<accession>A0A084EAM5</accession>
<name>A0A084EAM5_GLAPU</name>
<organism evidence="3 6">
    <name type="scientific">Glaesserella parasuis</name>
    <name type="common">Haemophilus parasuis</name>
    <dbReference type="NCBI Taxonomy" id="738"/>
    <lineage>
        <taxon>Bacteria</taxon>
        <taxon>Pseudomonadati</taxon>
        <taxon>Pseudomonadota</taxon>
        <taxon>Gammaproteobacteria</taxon>
        <taxon>Pasteurellales</taxon>
        <taxon>Pasteurellaceae</taxon>
        <taxon>Glaesserella</taxon>
    </lineage>
</organism>
<evidence type="ECO:0000259" key="1">
    <source>
        <dbReference type="Pfam" id="PF04993"/>
    </source>
</evidence>
<reference evidence="5" key="3">
    <citation type="submission" date="2023-04" db="EMBL/GenBank/DDBJ databases">
        <title>Molecular characterization of the Integrative and Conjugative elements harboring multidrug-resistance gene from Glaesserella (Haemophilus) parasuis.</title>
        <authorList>
            <person name="Che Y."/>
            <person name="Zhou L."/>
        </authorList>
    </citation>
    <scope>NUCLEOTIDE SEQUENCE</scope>
    <source>
        <strain evidence="5">Z44</strain>
    </source>
</reference>
<dbReference type="InterPro" id="IPR007077">
    <property type="entry name" value="TfoX_C"/>
</dbReference>
<reference evidence="4" key="1">
    <citation type="submission" date="2021-03" db="EMBL/GenBank/DDBJ databases">
        <title>Characterization of a novel Integrative Conjugative Element in Glaesserella parasuis.</title>
        <authorList>
            <person name="Hu G."/>
            <person name="Sun H."/>
        </authorList>
    </citation>
    <scope>NUCLEOTIDE SEQUENCE</scope>
    <source>
        <strain evidence="4">GHP1807</strain>
    </source>
</reference>
<dbReference type="EMBL" id="CP071491">
    <property type="protein sequence ID" value="QSX16989.1"/>
    <property type="molecule type" value="Genomic_DNA"/>
</dbReference>
<dbReference type="InterPro" id="IPR007076">
    <property type="entry name" value="TfoX_N"/>
</dbReference>
<sequence>MKYIDVKTQHIRNLLYPIIGETQAKTYFSYYGIMKDGALFALYKNSKFYLHISGNCLHEVLTNPNISQLSDSKYGINSKSFYLIPTEILYDLKPISHWITNGIQEIINTKHTQYIKKKRCIRTLPNMTIQLERTLKKLGINSIDELIDRGEVDIFVNLLKMGIDADQAILFRLYGAINRQYIYTISDKTKQDLLNDANHALYEAGLRKRFNVK</sequence>
<dbReference type="AlphaFoldDB" id="A0A084EAM5"/>
<dbReference type="InterPro" id="IPR026256">
    <property type="entry name" value="TfoX-like_gammaprotbact"/>
</dbReference>
<dbReference type="GO" id="GO:0030420">
    <property type="term" value="P:establishment of competence for transformation"/>
    <property type="evidence" value="ECO:0007669"/>
    <property type="project" value="InterPro"/>
</dbReference>
<dbReference type="SMR" id="A0A084EAM5"/>
<dbReference type="EMBL" id="JAODIR010000049">
    <property type="protein sequence ID" value="MDD2168656.1"/>
    <property type="molecule type" value="Genomic_DNA"/>
</dbReference>
<evidence type="ECO:0000313" key="5">
    <source>
        <dbReference type="EMBL" id="WGE10146.1"/>
    </source>
</evidence>
<dbReference type="InterPro" id="IPR047525">
    <property type="entry name" value="TfoX-like"/>
</dbReference>
<reference evidence="3" key="2">
    <citation type="submission" date="2022-09" db="EMBL/GenBank/DDBJ databases">
        <title>Molecular characterization of Glaesserella parasuis strains circulating in commercial swine farms using whole-genome sequencing.</title>
        <authorList>
            <person name="Mugabi R."/>
            <person name="Clavijo M."/>
            <person name="Li G."/>
        </authorList>
    </citation>
    <scope>NUCLEOTIDE SEQUENCE</scope>
    <source>
        <strain evidence="3">0435-53</strain>
    </source>
</reference>
<evidence type="ECO:0000313" key="3">
    <source>
        <dbReference type="EMBL" id="MDD2168656.1"/>
    </source>
</evidence>
<dbReference type="EMBL" id="CP121769">
    <property type="protein sequence ID" value="WGE10146.1"/>
    <property type="molecule type" value="Genomic_DNA"/>
</dbReference>
<dbReference type="RefSeq" id="WP_021111957.1">
    <property type="nucleotide sequence ID" value="NZ_CBCRUP010000063.1"/>
</dbReference>